<sequence length="348" mass="37789">MTRVNGTDQAPEPPVLSAERVTLGYGGTAVVHDVSLTVGAGGGVGLIGESGSGKTTLARALLGLLRPRSGAIRYGSRDLAELDRKGWTEFRGNVQPVFQDGSEALNPRMTVGASIGEALQVHHRMDRKERRERIAELLADVGLDAALAERRPHQLSGGQRQRVAIARALAVDPRVLVLDEPTSALDVTVQARILDLLERLAAERGLGYLLISHNLGVVARLCHTAHVMFAGRVVESGATLDLLTRPAHPYTLALRDAVPRIGGEPPKPAGRTEAAPATTGCPFRLRCPFAVDRCQEEAPRLKRVGTRNVACHRAKTVLELSAPGTPVEARRRARLRRSRGLWRRRRRR</sequence>
<dbReference type="InterPro" id="IPR013563">
    <property type="entry name" value="Oligopep_ABC_C"/>
</dbReference>
<keyword evidence="4" id="KW-0067">ATP-binding</keyword>
<dbReference type="GO" id="GO:0016887">
    <property type="term" value="F:ATP hydrolysis activity"/>
    <property type="evidence" value="ECO:0007669"/>
    <property type="project" value="InterPro"/>
</dbReference>
<evidence type="ECO:0000256" key="1">
    <source>
        <dbReference type="ARBA" id="ARBA00005417"/>
    </source>
</evidence>
<dbReference type="InterPro" id="IPR017871">
    <property type="entry name" value="ABC_transporter-like_CS"/>
</dbReference>
<dbReference type="Proteomes" id="UP000006640">
    <property type="component" value="Chromosome"/>
</dbReference>
<dbReference type="eggNOG" id="COG4608">
    <property type="taxonomic scope" value="Bacteria"/>
</dbReference>
<dbReference type="HOGENOM" id="CLU_000604_1_23_11"/>
<dbReference type="KEGG" id="tbi:Tbis_2944"/>
<evidence type="ECO:0000313" key="7">
    <source>
        <dbReference type="Proteomes" id="UP000006640"/>
    </source>
</evidence>
<dbReference type="NCBIfam" id="TIGR01727">
    <property type="entry name" value="oligo_HPY"/>
    <property type="match status" value="1"/>
</dbReference>
<dbReference type="PROSITE" id="PS50893">
    <property type="entry name" value="ABC_TRANSPORTER_2"/>
    <property type="match status" value="1"/>
</dbReference>
<comment type="similarity">
    <text evidence="1">Belongs to the ABC transporter superfamily.</text>
</comment>
<gene>
    <name evidence="6" type="ordered locus">Tbis_2944</name>
</gene>
<dbReference type="GO" id="GO:0005524">
    <property type="term" value="F:ATP binding"/>
    <property type="evidence" value="ECO:0007669"/>
    <property type="project" value="UniProtKB-KW"/>
</dbReference>
<dbReference type="STRING" id="469371.Tbis_2944"/>
<dbReference type="OrthoDB" id="8481147at2"/>
<keyword evidence="3" id="KW-0547">Nucleotide-binding</keyword>
<feature type="domain" description="ABC transporter" evidence="5">
    <location>
        <begin position="16"/>
        <end position="255"/>
    </location>
</feature>
<dbReference type="PANTHER" id="PTHR43776:SF7">
    <property type="entry name" value="D,D-DIPEPTIDE TRANSPORT ATP-BINDING PROTEIN DDPF-RELATED"/>
    <property type="match status" value="1"/>
</dbReference>
<evidence type="ECO:0000256" key="4">
    <source>
        <dbReference type="ARBA" id="ARBA00022840"/>
    </source>
</evidence>
<dbReference type="SUPFAM" id="SSF52540">
    <property type="entry name" value="P-loop containing nucleoside triphosphate hydrolases"/>
    <property type="match status" value="1"/>
</dbReference>
<evidence type="ECO:0000256" key="2">
    <source>
        <dbReference type="ARBA" id="ARBA00022448"/>
    </source>
</evidence>
<dbReference type="PROSITE" id="PS00211">
    <property type="entry name" value="ABC_TRANSPORTER_1"/>
    <property type="match status" value="1"/>
</dbReference>
<dbReference type="Gene3D" id="3.40.50.300">
    <property type="entry name" value="P-loop containing nucleotide triphosphate hydrolases"/>
    <property type="match status" value="1"/>
</dbReference>
<dbReference type="CDD" id="cd03257">
    <property type="entry name" value="ABC_NikE_OppD_transporters"/>
    <property type="match status" value="1"/>
</dbReference>
<organism evidence="6 7">
    <name type="scientific">Thermobispora bispora (strain ATCC 19993 / DSM 43833 / CBS 139.67 / JCM 10125 / KCTC 9307 / NBRC 14880 / R51)</name>
    <dbReference type="NCBI Taxonomy" id="469371"/>
    <lineage>
        <taxon>Bacteria</taxon>
        <taxon>Bacillati</taxon>
        <taxon>Actinomycetota</taxon>
        <taxon>Actinomycetes</taxon>
        <taxon>Streptosporangiales</taxon>
        <taxon>Streptosporangiaceae</taxon>
        <taxon>Thermobispora</taxon>
    </lineage>
</organism>
<protein>
    <submittedName>
        <fullName evidence="6">Oligopeptide/dipeptide ABC transporter, ATPase subunit</fullName>
    </submittedName>
</protein>
<accession>D6Y701</accession>
<keyword evidence="2" id="KW-0813">Transport</keyword>
<dbReference type="GO" id="GO:0055085">
    <property type="term" value="P:transmembrane transport"/>
    <property type="evidence" value="ECO:0007669"/>
    <property type="project" value="UniProtKB-ARBA"/>
</dbReference>
<dbReference type="PANTHER" id="PTHR43776">
    <property type="entry name" value="TRANSPORT ATP-BINDING PROTEIN"/>
    <property type="match status" value="1"/>
</dbReference>
<dbReference type="Pfam" id="PF08352">
    <property type="entry name" value="oligo_HPY"/>
    <property type="match status" value="1"/>
</dbReference>
<keyword evidence="7" id="KW-1185">Reference proteome</keyword>
<evidence type="ECO:0000259" key="5">
    <source>
        <dbReference type="PROSITE" id="PS50893"/>
    </source>
</evidence>
<evidence type="ECO:0000256" key="3">
    <source>
        <dbReference type="ARBA" id="ARBA00022741"/>
    </source>
</evidence>
<dbReference type="InterPro" id="IPR003439">
    <property type="entry name" value="ABC_transporter-like_ATP-bd"/>
</dbReference>
<dbReference type="EMBL" id="CP001874">
    <property type="protein sequence ID" value="ADG89642.1"/>
    <property type="molecule type" value="Genomic_DNA"/>
</dbReference>
<dbReference type="InterPro" id="IPR027417">
    <property type="entry name" value="P-loop_NTPase"/>
</dbReference>
<dbReference type="InterPro" id="IPR050319">
    <property type="entry name" value="ABC_transp_ATP-bind"/>
</dbReference>
<dbReference type="AlphaFoldDB" id="D6Y701"/>
<dbReference type="SMART" id="SM00382">
    <property type="entry name" value="AAA"/>
    <property type="match status" value="1"/>
</dbReference>
<reference evidence="6 7" key="1">
    <citation type="submission" date="2010-01" db="EMBL/GenBank/DDBJ databases">
        <title>The complete genome of Thermobispora bispora DSM 43833.</title>
        <authorList>
            <consortium name="US DOE Joint Genome Institute (JGI-PGF)"/>
            <person name="Lucas S."/>
            <person name="Copeland A."/>
            <person name="Lapidus A."/>
            <person name="Glavina del Rio T."/>
            <person name="Dalin E."/>
            <person name="Tice H."/>
            <person name="Bruce D."/>
            <person name="Goodwin L."/>
            <person name="Pitluck S."/>
            <person name="Kyrpides N."/>
            <person name="Mavromatis K."/>
            <person name="Ivanova N."/>
            <person name="Mikhailova N."/>
            <person name="Chertkov O."/>
            <person name="Brettin T."/>
            <person name="Detter J.C."/>
            <person name="Han C."/>
            <person name="Larimer F."/>
            <person name="Land M."/>
            <person name="Hauser L."/>
            <person name="Markowitz V."/>
            <person name="Cheng J.-F."/>
            <person name="Hugenholtz P."/>
            <person name="Woyke T."/>
            <person name="Wu D."/>
            <person name="Jando M."/>
            <person name="Schneider S."/>
            <person name="Klenk H.-P."/>
            <person name="Eisen J.A."/>
        </authorList>
    </citation>
    <scope>NUCLEOTIDE SEQUENCE [LARGE SCALE GENOMIC DNA]</scope>
    <source>
        <strain evidence="7">ATCC 19993 / DSM 43833 / CBS 139.67 / JCM 10125 / KCTC 9307 / NBRC 14880 / R51</strain>
    </source>
</reference>
<dbReference type="RefSeq" id="WP_013133175.1">
    <property type="nucleotide sequence ID" value="NC_014165.1"/>
</dbReference>
<dbReference type="GO" id="GO:0015833">
    <property type="term" value="P:peptide transport"/>
    <property type="evidence" value="ECO:0007669"/>
    <property type="project" value="InterPro"/>
</dbReference>
<name>D6Y701_THEBD</name>
<evidence type="ECO:0000313" key="6">
    <source>
        <dbReference type="EMBL" id="ADG89642.1"/>
    </source>
</evidence>
<proteinExistence type="inferred from homology"/>
<dbReference type="Pfam" id="PF00005">
    <property type="entry name" value="ABC_tran"/>
    <property type="match status" value="1"/>
</dbReference>
<dbReference type="InterPro" id="IPR003593">
    <property type="entry name" value="AAA+_ATPase"/>
</dbReference>